<organism evidence="1 2">
    <name type="scientific">Paracoccidioides brasiliensis</name>
    <dbReference type="NCBI Taxonomy" id="121759"/>
    <lineage>
        <taxon>Eukaryota</taxon>
        <taxon>Fungi</taxon>
        <taxon>Dikarya</taxon>
        <taxon>Ascomycota</taxon>
        <taxon>Pezizomycotina</taxon>
        <taxon>Eurotiomycetes</taxon>
        <taxon>Eurotiomycetidae</taxon>
        <taxon>Onygenales</taxon>
        <taxon>Ajellomycetaceae</taxon>
        <taxon>Paracoccidioides</taxon>
    </lineage>
</organism>
<dbReference type="EMBL" id="LZYO01000136">
    <property type="protein sequence ID" value="ODH29200.1"/>
    <property type="molecule type" value="Genomic_DNA"/>
</dbReference>
<evidence type="ECO:0000313" key="2">
    <source>
        <dbReference type="Proteomes" id="UP000242814"/>
    </source>
</evidence>
<sequence length="52" mass="5944">MLTTHASGSVQKRNGRVGMAESYHLGRQKLTEHVKCQMLSIFQHAAEYNERI</sequence>
<gene>
    <name evidence="1" type="ORF">ACO22_03788</name>
</gene>
<protein>
    <submittedName>
        <fullName evidence="1">Uncharacterized protein</fullName>
    </submittedName>
</protein>
<proteinExistence type="predicted"/>
<name>A0A1D2JEZ5_PARBR</name>
<comment type="caution">
    <text evidence="1">The sequence shown here is derived from an EMBL/GenBank/DDBJ whole genome shotgun (WGS) entry which is preliminary data.</text>
</comment>
<dbReference type="AlphaFoldDB" id="A0A1D2JEZ5"/>
<accession>A0A1D2JEZ5</accession>
<reference evidence="1 2" key="1">
    <citation type="submission" date="2016-06" db="EMBL/GenBank/DDBJ databases">
        <authorList>
            <person name="Kjaerup R.B."/>
            <person name="Dalgaard T.S."/>
            <person name="Juul-Madsen H.R."/>
        </authorList>
    </citation>
    <scope>NUCLEOTIDE SEQUENCE [LARGE SCALE GENOMIC DNA]</scope>
    <source>
        <strain evidence="1 2">Pb300</strain>
    </source>
</reference>
<evidence type="ECO:0000313" key="1">
    <source>
        <dbReference type="EMBL" id="ODH29200.1"/>
    </source>
</evidence>
<dbReference type="Proteomes" id="UP000242814">
    <property type="component" value="Unassembled WGS sequence"/>
</dbReference>